<reference evidence="4 5" key="1">
    <citation type="submission" date="2023-08" db="EMBL/GenBank/DDBJ databases">
        <title>Black Yeasts Isolated from many extreme environments.</title>
        <authorList>
            <person name="Coleine C."/>
            <person name="Stajich J.E."/>
            <person name="Selbmann L."/>
        </authorList>
    </citation>
    <scope>NUCLEOTIDE SEQUENCE [LARGE SCALE GENOMIC DNA]</scope>
    <source>
        <strain evidence="4 5">CCFEE 5910</strain>
    </source>
</reference>
<keyword evidence="2" id="KW-0812">Transmembrane</keyword>
<dbReference type="Proteomes" id="UP001309876">
    <property type="component" value="Unassembled WGS sequence"/>
</dbReference>
<dbReference type="InterPro" id="IPR051176">
    <property type="entry name" value="Cent_Immune-Sig_Mod"/>
</dbReference>
<feature type="compositionally biased region" description="Low complexity" evidence="1">
    <location>
        <begin position="198"/>
        <end position="231"/>
    </location>
</feature>
<gene>
    <name evidence="4" type="ORF">LTR05_007320</name>
</gene>
<dbReference type="Pfam" id="PF00498">
    <property type="entry name" value="FHA"/>
    <property type="match status" value="1"/>
</dbReference>
<protein>
    <recommendedName>
        <fullName evidence="3">FHA domain-containing protein</fullName>
    </recommendedName>
</protein>
<dbReference type="InterPro" id="IPR000253">
    <property type="entry name" value="FHA_dom"/>
</dbReference>
<feature type="transmembrane region" description="Helical" evidence="2">
    <location>
        <begin position="628"/>
        <end position="650"/>
    </location>
</feature>
<evidence type="ECO:0000259" key="3">
    <source>
        <dbReference type="PROSITE" id="PS50006"/>
    </source>
</evidence>
<organism evidence="4 5">
    <name type="scientific">Lithohypha guttulata</name>
    <dbReference type="NCBI Taxonomy" id="1690604"/>
    <lineage>
        <taxon>Eukaryota</taxon>
        <taxon>Fungi</taxon>
        <taxon>Dikarya</taxon>
        <taxon>Ascomycota</taxon>
        <taxon>Pezizomycotina</taxon>
        <taxon>Eurotiomycetes</taxon>
        <taxon>Chaetothyriomycetidae</taxon>
        <taxon>Chaetothyriales</taxon>
        <taxon>Trichomeriaceae</taxon>
        <taxon>Lithohypha</taxon>
    </lineage>
</organism>
<dbReference type="PROSITE" id="PS50006">
    <property type="entry name" value="FHA_DOMAIN"/>
    <property type="match status" value="1"/>
</dbReference>
<keyword evidence="5" id="KW-1185">Reference proteome</keyword>
<dbReference type="Gene3D" id="2.60.200.20">
    <property type="match status" value="1"/>
</dbReference>
<dbReference type="PANTHER" id="PTHR15715">
    <property type="entry name" value="CENTROSOMAL PROTEIN OF 170 KDA"/>
    <property type="match status" value="1"/>
</dbReference>
<feature type="compositionally biased region" description="Acidic residues" evidence="1">
    <location>
        <begin position="497"/>
        <end position="510"/>
    </location>
</feature>
<feature type="domain" description="FHA" evidence="3">
    <location>
        <begin position="44"/>
        <end position="104"/>
    </location>
</feature>
<feature type="compositionally biased region" description="Polar residues" evidence="1">
    <location>
        <begin position="511"/>
        <end position="526"/>
    </location>
</feature>
<keyword evidence="2" id="KW-1133">Transmembrane helix</keyword>
<dbReference type="SMART" id="SM00240">
    <property type="entry name" value="FHA"/>
    <property type="match status" value="1"/>
</dbReference>
<dbReference type="EMBL" id="JAVRRJ010000008">
    <property type="protein sequence ID" value="KAK5082177.1"/>
    <property type="molecule type" value="Genomic_DNA"/>
</dbReference>
<proteinExistence type="predicted"/>
<keyword evidence="2" id="KW-0472">Membrane</keyword>
<dbReference type="AlphaFoldDB" id="A0AAN7SUV5"/>
<evidence type="ECO:0000256" key="1">
    <source>
        <dbReference type="SAM" id="MobiDB-lite"/>
    </source>
</evidence>
<comment type="caution">
    <text evidence="4">The sequence shown here is derived from an EMBL/GenBank/DDBJ whole genome shotgun (WGS) entry which is preliminary data.</text>
</comment>
<name>A0AAN7SUV5_9EURO</name>
<sequence>MPLSIEVTDYQVRNRKVTIHISDVNQQELYPDRIITLEYPSWTYDIGRGSSSDEAIVPGPENAWFTSKVMSRQHAMLMAHPETKIVTIRDTGSMHGTYMNGERIIGKPTELLQHDVITFGTDIVRQAESFSPLKTKIAYEWHDENDQSSGTIKTFQNSFSADYSEEEMYSDLDDEVEIVHESVRARQPSVEIVEMALPPQSTTPSTSTSPKTNSDTNVRSSSSTTTNSSVSEKCKEKDNDGPIEQHFDDDISQLGTEMDHRFEQANLSESEQETDVPDSDIENEVSICEVEPPLKGQSSSKYFFNRAIFDKPNFLPVPQNLVMRQPSPSDAAMAKPSGVLQPGIQPTFLTAPRSLFESSSTDTTPAQNAVHNHGDNLPPFKVPVTHDYHGYPSPLWPPRNPSSFCGTTGAANSFEAYNSYALPAFQRDLFPSHSFFKPVATSSSALQSQQLSGCLAPPFSSTQLSHTALSPMASPKLTTPSDNYHSESLKRKAEEISQAEEGSEDEDDESIPSTPRKSGSLTQARSPSYAPEPSAVAIETVSPASHEPVASSGALKELATADKATEHRTAAQPACKMQESVTQAVNLLKPLGENQNMPEEPPRKMIKVSTDSNFEARRPINAKTIVKYAVTALAGATAGAIGTVIGLASLPQDYFV</sequence>
<evidence type="ECO:0000256" key="2">
    <source>
        <dbReference type="SAM" id="Phobius"/>
    </source>
</evidence>
<evidence type="ECO:0000313" key="5">
    <source>
        <dbReference type="Proteomes" id="UP001309876"/>
    </source>
</evidence>
<dbReference type="InterPro" id="IPR008984">
    <property type="entry name" value="SMAD_FHA_dom_sf"/>
</dbReference>
<dbReference type="PANTHER" id="PTHR15715:SF37">
    <property type="entry name" value="LD47843P"/>
    <property type="match status" value="1"/>
</dbReference>
<feature type="compositionally biased region" description="Basic and acidic residues" evidence="1">
    <location>
        <begin position="484"/>
        <end position="495"/>
    </location>
</feature>
<dbReference type="GO" id="GO:0005737">
    <property type="term" value="C:cytoplasm"/>
    <property type="evidence" value="ECO:0007669"/>
    <property type="project" value="TreeGrafter"/>
</dbReference>
<evidence type="ECO:0000313" key="4">
    <source>
        <dbReference type="EMBL" id="KAK5082177.1"/>
    </source>
</evidence>
<feature type="region of interest" description="Disordered" evidence="1">
    <location>
        <begin position="466"/>
        <end position="534"/>
    </location>
</feature>
<feature type="compositionally biased region" description="Basic and acidic residues" evidence="1">
    <location>
        <begin position="232"/>
        <end position="247"/>
    </location>
</feature>
<dbReference type="SUPFAM" id="SSF49879">
    <property type="entry name" value="SMAD/FHA domain"/>
    <property type="match status" value="1"/>
</dbReference>
<feature type="region of interest" description="Disordered" evidence="1">
    <location>
        <begin position="190"/>
        <end position="247"/>
    </location>
</feature>
<accession>A0AAN7SUV5</accession>